<feature type="domain" description="VanZ-like" evidence="2">
    <location>
        <begin position="48"/>
        <end position="129"/>
    </location>
</feature>
<organism evidence="3 4">
    <name type="scientific">Hymenobacter wooponensis</name>
    <dbReference type="NCBI Taxonomy" id="1525360"/>
    <lineage>
        <taxon>Bacteria</taxon>
        <taxon>Pseudomonadati</taxon>
        <taxon>Bacteroidota</taxon>
        <taxon>Cytophagia</taxon>
        <taxon>Cytophagales</taxon>
        <taxon>Hymenobacteraceae</taxon>
        <taxon>Hymenobacter</taxon>
    </lineage>
</organism>
<dbReference type="InterPro" id="IPR006976">
    <property type="entry name" value="VanZ-like"/>
</dbReference>
<keyword evidence="1" id="KW-0812">Transmembrane</keyword>
<evidence type="ECO:0000256" key="1">
    <source>
        <dbReference type="SAM" id="Phobius"/>
    </source>
</evidence>
<dbReference type="Proteomes" id="UP000298284">
    <property type="component" value="Unassembled WGS sequence"/>
</dbReference>
<proteinExistence type="predicted"/>
<dbReference type="EMBL" id="SRKZ01000002">
    <property type="protein sequence ID" value="TGD81512.1"/>
    <property type="molecule type" value="Genomic_DNA"/>
</dbReference>
<name>A0A4Z0MNM8_9BACT</name>
<dbReference type="OrthoDB" id="982143at2"/>
<keyword evidence="1" id="KW-1133">Transmembrane helix</keyword>
<gene>
    <name evidence="3" type="ORF">EU557_08100</name>
</gene>
<reference evidence="3 4" key="1">
    <citation type="submission" date="2019-04" db="EMBL/GenBank/DDBJ databases">
        <authorList>
            <person name="Feng G."/>
            <person name="Zhang J."/>
            <person name="Zhu H."/>
        </authorList>
    </citation>
    <scope>NUCLEOTIDE SEQUENCE [LARGE SCALE GENOMIC DNA]</scope>
    <source>
        <strain evidence="3 4">JCM 19491</strain>
    </source>
</reference>
<accession>A0A4Z0MNM8</accession>
<dbReference type="PANTHER" id="PTHR28008">
    <property type="entry name" value="DOMAIN PROTEIN, PUTATIVE (AFU_ORTHOLOGUE AFUA_3G10980)-RELATED"/>
    <property type="match status" value="1"/>
</dbReference>
<feature type="transmembrane region" description="Helical" evidence="1">
    <location>
        <begin position="49"/>
        <end position="67"/>
    </location>
</feature>
<dbReference type="AlphaFoldDB" id="A0A4Z0MNM8"/>
<feature type="transmembrane region" description="Helical" evidence="1">
    <location>
        <begin position="110"/>
        <end position="129"/>
    </location>
</feature>
<keyword evidence="1" id="KW-0472">Membrane</keyword>
<protein>
    <submittedName>
        <fullName evidence="3">VanZ family protein</fullName>
    </submittedName>
</protein>
<evidence type="ECO:0000313" key="4">
    <source>
        <dbReference type="Proteomes" id="UP000298284"/>
    </source>
</evidence>
<sequence length="135" mass="14944">MLRTAPPLPRRRAFVALPLAWAALVLVLTLTPSEEMPKTPDWQLLSFDTAAHAGVFTVLAVLAYFSAGRQESWLALRRHALGLVLLACIAFGAIIEILQMTMKLGRHGEWSDLISDTIGAGIGLGLMYVTRRFWR</sequence>
<evidence type="ECO:0000259" key="2">
    <source>
        <dbReference type="Pfam" id="PF04892"/>
    </source>
</evidence>
<dbReference type="RefSeq" id="WP_135529893.1">
    <property type="nucleotide sequence ID" value="NZ_SRKZ01000002.1"/>
</dbReference>
<comment type="caution">
    <text evidence="3">The sequence shown here is derived from an EMBL/GenBank/DDBJ whole genome shotgun (WGS) entry which is preliminary data.</text>
</comment>
<evidence type="ECO:0000313" key="3">
    <source>
        <dbReference type="EMBL" id="TGD81512.1"/>
    </source>
</evidence>
<keyword evidence="4" id="KW-1185">Reference proteome</keyword>
<feature type="transmembrane region" description="Helical" evidence="1">
    <location>
        <begin position="79"/>
        <end position="98"/>
    </location>
</feature>
<dbReference type="PANTHER" id="PTHR28008:SF1">
    <property type="entry name" value="DOMAIN PROTEIN, PUTATIVE (AFU_ORTHOLOGUE AFUA_3G10980)-RELATED"/>
    <property type="match status" value="1"/>
</dbReference>
<dbReference type="Pfam" id="PF04892">
    <property type="entry name" value="VanZ"/>
    <property type="match status" value="1"/>
</dbReference>